<dbReference type="Proteomes" id="UP000488506">
    <property type="component" value="Unassembled WGS sequence"/>
</dbReference>
<dbReference type="PANTHER" id="PTHR45586">
    <property type="entry name" value="TPR REPEAT-CONTAINING PROTEIN PA4667"/>
    <property type="match status" value="1"/>
</dbReference>
<dbReference type="Pfam" id="PF13432">
    <property type="entry name" value="TPR_16"/>
    <property type="match status" value="2"/>
</dbReference>
<evidence type="ECO:0000256" key="3">
    <source>
        <dbReference type="PROSITE-ProRule" id="PRU00339"/>
    </source>
</evidence>
<sequence length="784" mass="89260">MTVELEELKNNLQNSPKDSKSLKNLGKFYLKSGNYKQAREEYYLASLFSPRLIAKVMLDYEGFISQNFDNVQLRLSIISLLLSWEDIDTAMLELEELIEKFEDNPTAYNLLGNLYIKQERFDNALSLLLKATSLGIKNTQISEMLAGVYLEKGMHKEAISFFEELSKNKNSLRTLAELYARINDFDNSAEKYFEMFQSDTEVSNEAIMKIEELLSKNEKSFRIKEILVDIYCRCLKPDKALSTLLAIINYHPEKKEEVALQLKKILKNYPSHPEASLLLAKLSALKGNYSEAIDEYAKLVKIKPQMIDSAVAGCNEILKKFPEQFLARQFLINAYLDKENYKEALTQSMEILKFYKEGADWVISKCREIIKNDASARIVIGNAYLIKGDVGRALLEAENILSQEKNNLSALILLGEVYLAQGLCRKAVETFGRALEISPSHLEAQVHYKQSRTKELLLEAESIKKRMTEDEWRVSLHLDLGKIYLIINKREEALRELQSSLRDQKRASFAYLLMGNLYREEGRFDMAASVLKKGLENVSPELSDVNKKIRFCLALTYESQGFVKKSLKLLEDIFQEDIDFPYLKEKIKFLKDSSYLSIQNKMLAAISAFSNEPLIIGVWGREPKMGAKKQNLSISFSHSNNIKGFDYFISGMHQSAHEEFSLAAQLDPNSSAGLNNLGVSYLFNNQIDEALNALSHAFDADPASSIIANNLGLTHFKHNNLKEAQKWLEKAISVNKGFSAALVNLADIQIAGSNVKNAVENYKKIHENDILFETAKKRLWGRII</sequence>
<gene>
    <name evidence="4" type="ORF">FD145_476</name>
</gene>
<reference evidence="4 5" key="1">
    <citation type="submission" date="2019-12" db="EMBL/GenBank/DDBJ databases">
        <authorList>
            <person name="Wolfe R."/>
            <person name="Danczak R."/>
            <person name="Wilkins M."/>
        </authorList>
    </citation>
    <scope>NUCLEOTIDE SEQUENCE [LARGE SCALE GENOMIC DNA]</scope>
    <source>
        <strain evidence="4">X2_MaxBin.013</strain>
    </source>
</reference>
<evidence type="ECO:0000313" key="5">
    <source>
        <dbReference type="Proteomes" id="UP000488506"/>
    </source>
</evidence>
<proteinExistence type="predicted"/>
<keyword evidence="2 3" id="KW-0802">TPR repeat</keyword>
<dbReference type="Gene3D" id="1.25.40.10">
    <property type="entry name" value="Tetratricopeptide repeat domain"/>
    <property type="match status" value="4"/>
</dbReference>
<dbReference type="PANTHER" id="PTHR45586:SF1">
    <property type="entry name" value="LIPOPOLYSACCHARIDE ASSEMBLY PROTEIN B"/>
    <property type="match status" value="1"/>
</dbReference>
<dbReference type="EMBL" id="WPAF01000006">
    <property type="protein sequence ID" value="KAF0134645.1"/>
    <property type="molecule type" value="Genomic_DNA"/>
</dbReference>
<feature type="repeat" description="TPR" evidence="3">
    <location>
        <begin position="105"/>
        <end position="138"/>
    </location>
</feature>
<evidence type="ECO:0000256" key="1">
    <source>
        <dbReference type="ARBA" id="ARBA00022737"/>
    </source>
</evidence>
<dbReference type="Pfam" id="PF13176">
    <property type="entry name" value="TPR_7"/>
    <property type="match status" value="1"/>
</dbReference>
<dbReference type="InterPro" id="IPR011990">
    <property type="entry name" value="TPR-like_helical_dom_sf"/>
</dbReference>
<dbReference type="InterPro" id="IPR051012">
    <property type="entry name" value="CellSynth/LPSAsmb/PSIAsmb"/>
</dbReference>
<evidence type="ECO:0000313" key="4">
    <source>
        <dbReference type="EMBL" id="KAF0134645.1"/>
    </source>
</evidence>
<dbReference type="SMART" id="SM00028">
    <property type="entry name" value="TPR"/>
    <property type="match status" value="10"/>
</dbReference>
<dbReference type="Pfam" id="PF13181">
    <property type="entry name" value="TPR_8"/>
    <property type="match status" value="2"/>
</dbReference>
<comment type="caution">
    <text evidence="4">The sequence shown here is derived from an EMBL/GenBank/DDBJ whole genome shotgun (WGS) entry which is preliminary data.</text>
</comment>
<keyword evidence="1" id="KW-0677">Repeat</keyword>
<dbReference type="PROSITE" id="PS50005">
    <property type="entry name" value="TPR"/>
    <property type="match status" value="5"/>
</dbReference>
<dbReference type="InterPro" id="IPR019734">
    <property type="entry name" value="TPR_rpt"/>
</dbReference>
<feature type="repeat" description="TPR" evidence="3">
    <location>
        <begin position="19"/>
        <end position="52"/>
    </location>
</feature>
<dbReference type="AlphaFoldDB" id="A0A833L1T7"/>
<feature type="repeat" description="TPR" evidence="3">
    <location>
        <begin position="671"/>
        <end position="704"/>
    </location>
</feature>
<feature type="repeat" description="TPR" evidence="3">
    <location>
        <begin position="408"/>
        <end position="441"/>
    </location>
</feature>
<organism evidence="4 5">
    <name type="scientific">Candidatus Saganbacteria bacterium</name>
    <dbReference type="NCBI Taxonomy" id="2575572"/>
    <lineage>
        <taxon>Bacteria</taxon>
        <taxon>Bacillati</taxon>
        <taxon>Saganbacteria</taxon>
    </lineage>
</organism>
<dbReference type="SUPFAM" id="SSF48452">
    <property type="entry name" value="TPR-like"/>
    <property type="match status" value="3"/>
</dbReference>
<protein>
    <submittedName>
        <fullName evidence="4">Superkiller protein 3</fullName>
    </submittedName>
</protein>
<name>A0A833L1T7_UNCSA</name>
<evidence type="ECO:0000256" key="2">
    <source>
        <dbReference type="ARBA" id="ARBA00022803"/>
    </source>
</evidence>
<accession>A0A833L1T7</accession>
<feature type="repeat" description="TPR" evidence="3">
    <location>
        <begin position="273"/>
        <end position="306"/>
    </location>
</feature>